<accession>A0A9P0K0B5</accession>
<organism evidence="2 3">
    <name type="scientific">Acanthoscelides obtectus</name>
    <name type="common">Bean weevil</name>
    <name type="synonym">Bruchus obtectus</name>
    <dbReference type="NCBI Taxonomy" id="200917"/>
    <lineage>
        <taxon>Eukaryota</taxon>
        <taxon>Metazoa</taxon>
        <taxon>Ecdysozoa</taxon>
        <taxon>Arthropoda</taxon>
        <taxon>Hexapoda</taxon>
        <taxon>Insecta</taxon>
        <taxon>Pterygota</taxon>
        <taxon>Neoptera</taxon>
        <taxon>Endopterygota</taxon>
        <taxon>Coleoptera</taxon>
        <taxon>Polyphaga</taxon>
        <taxon>Cucujiformia</taxon>
        <taxon>Chrysomeloidea</taxon>
        <taxon>Chrysomelidae</taxon>
        <taxon>Bruchinae</taxon>
        <taxon>Bruchini</taxon>
        <taxon>Acanthoscelides</taxon>
    </lineage>
</organism>
<dbReference type="Proteomes" id="UP001152888">
    <property type="component" value="Unassembled WGS sequence"/>
</dbReference>
<feature type="transmembrane region" description="Helical" evidence="1">
    <location>
        <begin position="86"/>
        <end position="105"/>
    </location>
</feature>
<name>A0A9P0K0B5_ACAOB</name>
<dbReference type="AlphaFoldDB" id="A0A9P0K0B5"/>
<keyword evidence="3" id="KW-1185">Reference proteome</keyword>
<evidence type="ECO:0000313" key="3">
    <source>
        <dbReference type="Proteomes" id="UP001152888"/>
    </source>
</evidence>
<keyword evidence="1" id="KW-1133">Transmembrane helix</keyword>
<proteinExistence type="predicted"/>
<dbReference type="EMBL" id="CAKOFQ010006718">
    <property type="protein sequence ID" value="CAH1964796.1"/>
    <property type="molecule type" value="Genomic_DNA"/>
</dbReference>
<keyword evidence="1" id="KW-0812">Transmembrane</keyword>
<comment type="caution">
    <text evidence="2">The sequence shown here is derived from an EMBL/GenBank/DDBJ whole genome shotgun (WGS) entry which is preliminary data.</text>
</comment>
<keyword evidence="1" id="KW-0472">Membrane</keyword>
<evidence type="ECO:0000256" key="1">
    <source>
        <dbReference type="SAM" id="Phobius"/>
    </source>
</evidence>
<protein>
    <submittedName>
        <fullName evidence="2">Uncharacterized protein</fullName>
    </submittedName>
</protein>
<sequence length="114" mass="13446">MPYKTLFEYKYVLTGYAKDMFHQYSAKVCLKQLLKQASKGASTRASFIVSFHQITMSSSSHYLAKVFNFFDHILEIFVVQNLEKSVIFNYFYYTAFILLAFHSTFTSEDIWKLM</sequence>
<gene>
    <name evidence="2" type="ORF">ACAOBT_LOCUS6018</name>
</gene>
<reference evidence="2" key="1">
    <citation type="submission" date="2022-03" db="EMBL/GenBank/DDBJ databases">
        <authorList>
            <person name="Sayadi A."/>
        </authorList>
    </citation>
    <scope>NUCLEOTIDE SEQUENCE</scope>
</reference>
<evidence type="ECO:0000313" key="2">
    <source>
        <dbReference type="EMBL" id="CAH1964796.1"/>
    </source>
</evidence>